<proteinExistence type="predicted"/>
<accession>A0AA45L3C7</accession>
<evidence type="ECO:0000313" key="1">
    <source>
        <dbReference type="EMBL" id="QUF02363.1"/>
    </source>
</evidence>
<dbReference type="Proteomes" id="UP000677152">
    <property type="component" value="Chromosome"/>
</dbReference>
<dbReference type="AlphaFoldDB" id="A0AA45L3C7"/>
<reference evidence="1" key="1">
    <citation type="submission" date="2021-04" db="EMBL/GenBank/DDBJ databases">
        <title>Genomic sequence of Actinosynnema pretiosum subsp. pretiosum ATCC 31280 (C-14919).</title>
        <authorList>
            <person name="Bai L."/>
            <person name="Wang X."/>
            <person name="Xiao Y."/>
        </authorList>
    </citation>
    <scope>NUCLEOTIDE SEQUENCE</scope>
    <source>
        <strain evidence="1">ATCC 31280</strain>
    </source>
</reference>
<gene>
    <name evidence="1" type="ORF">KCV87_23140</name>
</gene>
<organism evidence="1 2">
    <name type="scientific">Actinosynnema pretiosum subsp. pretiosum</name>
    <dbReference type="NCBI Taxonomy" id="103721"/>
    <lineage>
        <taxon>Bacteria</taxon>
        <taxon>Bacillati</taxon>
        <taxon>Actinomycetota</taxon>
        <taxon>Actinomycetes</taxon>
        <taxon>Pseudonocardiales</taxon>
        <taxon>Pseudonocardiaceae</taxon>
        <taxon>Actinosynnema</taxon>
    </lineage>
</organism>
<evidence type="ECO:0000313" key="2">
    <source>
        <dbReference type="Proteomes" id="UP000677152"/>
    </source>
</evidence>
<dbReference type="EMBL" id="CP073249">
    <property type="protein sequence ID" value="QUF02363.1"/>
    <property type="molecule type" value="Genomic_DNA"/>
</dbReference>
<sequence>MTTEAALSAPHQLTGEHALRYAGHWTCALRELATVRSLPERGSDADSSLRRVARELSPARLIARPLAVPLPDTTAIRDDADRAVARFGRVRAGSVHAHVSERTVATVAEWGLPSLVLELTGLRVSEHLRMNFTAGRVELKVDSRRFGDLLLVVPLDGGETVVAQPWGVERYEGALLLDSTCTPYGRLSGLALNVGLRRLTRGAGSGKRPVGAR</sequence>
<name>A0AA45L3C7_9PSEU</name>
<protein>
    <submittedName>
        <fullName evidence="1">Uncharacterized protein</fullName>
    </submittedName>
</protein>